<comment type="catalytic activity">
    <reaction evidence="11">
        <text>Endohydrolysis of (1-&gt;4)-beta-D-xylosidic linkages in xylans.</text>
        <dbReference type="EC" id="3.2.1.8"/>
    </reaction>
</comment>
<evidence type="ECO:0000256" key="6">
    <source>
        <dbReference type="ARBA" id="ARBA00022801"/>
    </source>
</evidence>
<keyword evidence="6 11" id="KW-0378">Hydrolase</keyword>
<comment type="catalytic activity">
    <reaction evidence="1">
        <text>Hydrolysis of terminal non-reducing alpha-L-arabinofuranoside residues in alpha-L-arabinosides.</text>
        <dbReference type="EC" id="3.2.1.55"/>
    </reaction>
</comment>
<dbReference type="PANTHER" id="PTHR40631:SF1">
    <property type="entry name" value="ALPHA-L-ARABINOFURANOSIDASE AXHA-2-RELATED"/>
    <property type="match status" value="1"/>
</dbReference>
<feature type="signal peptide" evidence="12">
    <location>
        <begin position="1"/>
        <end position="22"/>
    </location>
</feature>
<evidence type="ECO:0000256" key="9">
    <source>
        <dbReference type="ARBA" id="ARBA00023326"/>
    </source>
</evidence>
<dbReference type="SMART" id="SM00633">
    <property type="entry name" value="Glyco_10"/>
    <property type="match status" value="1"/>
</dbReference>
<evidence type="ECO:0000256" key="7">
    <source>
        <dbReference type="ARBA" id="ARBA00023277"/>
    </source>
</evidence>
<sequence length="806" mass="86156">MNARRLRVILPLVAATVLAAGAAVFLNGSADAGTTLGASAAEKGRYFGAAVAAGKLGDGTYTGILNREFNSITPENEMKWDATEPSQGRFSYPNADRIVAHAQANGHRLRGHTLAWHSQQPGWAQGMSGSALRNAMTNHITQVATHFKGKIYAWDVVNEAFADGGSGGRRDSNLQRTGNDWIEVAFRTARAADPGAKLCYNDYNTDGINAKSTGIYNMVRDFKSRGVPIDCVGFQSHLGGLPSGDYQANLQRFADLGVDVQITELDISGSNQAQAYANVVKACLAVSRCTGITVWGIRDSDSWRTGENPLLFNSSGAKKAAYTSTLNALNAGTNPNPTGSTGSSGIDTSAWYVLVNRNSGKAVDVYNFATNDGARITQWTRTNANNQQWQFVDSGGGYYRIKSKHSGKVLDVYNFSTADGGSVVQWADGNGTNQQWRLADSSDGYVRFINRNSGKALEVQGASTADGGNIVQYADWGGANQQWQLVRVGGTTPTTPGSSTSTGGGCTLPSTYRWSSTGSLANPKSGWVSLKDFTNVVYNGRHLVYATTHDTGSTWGSMNFGLFTNWSDMGSASQNGMNFGAVAPTLFYFAPKNIWVLTYQWGGAAFNYRTSSDPTNANGWSSPQTLFSGSISGSGTGPIDQTIIGDGSNMYLFFAGDNGKIYRASMPIGNFPGSFGSSYTQIMSDSTNNLFEGVEVYKVQGQNQYLMLVEAIGANGRYFRSFTSSSLSGSWSPQAASESNPFAGKANSGATWTNDISHGDLVRSNPDQTKTVDPCNLQLLYQGRSPSSGGDYGLLPYRPGVLTLQR</sequence>
<dbReference type="Gene3D" id="2.115.10.20">
    <property type="entry name" value="Glycosyl hydrolase domain, family 43"/>
    <property type="match status" value="1"/>
</dbReference>
<dbReference type="GO" id="GO:0046556">
    <property type="term" value="F:alpha-L-arabinofuranosidase activity"/>
    <property type="evidence" value="ECO:0007669"/>
    <property type="project" value="UniProtKB-EC"/>
</dbReference>
<dbReference type="InterPro" id="IPR023296">
    <property type="entry name" value="Glyco_hydro_beta-prop_sf"/>
</dbReference>
<name>A0A919PRM2_9ACTN</name>
<dbReference type="Gene3D" id="2.80.10.50">
    <property type="match status" value="2"/>
</dbReference>
<dbReference type="RefSeq" id="WP_203848938.1">
    <property type="nucleotide sequence ID" value="NZ_BONQ01000081.1"/>
</dbReference>
<keyword evidence="7 11" id="KW-0119">Carbohydrate metabolism</keyword>
<dbReference type="EMBL" id="BONQ01000081">
    <property type="protein sequence ID" value="GIG47210.1"/>
    <property type="molecule type" value="Genomic_DNA"/>
</dbReference>
<dbReference type="InterPro" id="IPR017853">
    <property type="entry name" value="GH"/>
</dbReference>
<dbReference type="PROSITE" id="PS00591">
    <property type="entry name" value="GH10_1"/>
    <property type="match status" value="1"/>
</dbReference>
<keyword evidence="4" id="KW-0858">Xylan degradation</keyword>
<dbReference type="GO" id="GO:0046373">
    <property type="term" value="P:L-arabinose metabolic process"/>
    <property type="evidence" value="ECO:0007669"/>
    <property type="project" value="InterPro"/>
</dbReference>
<evidence type="ECO:0000256" key="10">
    <source>
        <dbReference type="PROSITE-ProRule" id="PRU10061"/>
    </source>
</evidence>
<keyword evidence="3" id="KW-0964">Secreted</keyword>
<comment type="similarity">
    <text evidence="11">Belongs to the glycosyl hydrolase 10 (cellulase F) family.</text>
</comment>
<gene>
    <name evidence="14" type="ORF">Dsi01nite_052510</name>
</gene>
<evidence type="ECO:0000259" key="13">
    <source>
        <dbReference type="PROSITE" id="PS51760"/>
    </source>
</evidence>
<feature type="domain" description="GH10" evidence="13">
    <location>
        <begin position="30"/>
        <end position="328"/>
    </location>
</feature>
<evidence type="ECO:0000256" key="5">
    <source>
        <dbReference type="ARBA" id="ARBA00022729"/>
    </source>
</evidence>
<dbReference type="InterPro" id="IPR001000">
    <property type="entry name" value="GH10_dom"/>
</dbReference>
<evidence type="ECO:0000256" key="11">
    <source>
        <dbReference type="RuleBase" id="RU361174"/>
    </source>
</evidence>
<dbReference type="AlphaFoldDB" id="A0A919PRM2"/>
<dbReference type="Pfam" id="PF00331">
    <property type="entry name" value="Glyco_hydro_10"/>
    <property type="match status" value="1"/>
</dbReference>
<evidence type="ECO:0000256" key="12">
    <source>
        <dbReference type="SAM" id="SignalP"/>
    </source>
</evidence>
<keyword evidence="8 11" id="KW-0326">Glycosidase</keyword>
<dbReference type="SUPFAM" id="SSF75005">
    <property type="entry name" value="Arabinanase/levansucrase/invertase"/>
    <property type="match status" value="1"/>
</dbReference>
<dbReference type="InterPro" id="IPR031158">
    <property type="entry name" value="GH10_AS"/>
</dbReference>
<dbReference type="PRINTS" id="PR00134">
    <property type="entry name" value="GLHYDRLASE10"/>
</dbReference>
<dbReference type="SMART" id="SM00458">
    <property type="entry name" value="RICIN"/>
    <property type="match status" value="1"/>
</dbReference>
<dbReference type="Proteomes" id="UP000660611">
    <property type="component" value="Unassembled WGS sequence"/>
</dbReference>
<dbReference type="Pfam" id="PF03664">
    <property type="entry name" value="Glyco_hydro_62"/>
    <property type="match status" value="1"/>
</dbReference>
<dbReference type="Pfam" id="PF14200">
    <property type="entry name" value="RicinB_lectin_2"/>
    <property type="match status" value="2"/>
</dbReference>
<dbReference type="Gene3D" id="3.20.20.80">
    <property type="entry name" value="Glycosidases"/>
    <property type="match status" value="1"/>
</dbReference>
<dbReference type="InterPro" id="IPR000772">
    <property type="entry name" value="Ricin_B_lectin"/>
</dbReference>
<evidence type="ECO:0000313" key="14">
    <source>
        <dbReference type="EMBL" id="GIG47210.1"/>
    </source>
</evidence>
<evidence type="ECO:0000313" key="15">
    <source>
        <dbReference type="Proteomes" id="UP000660611"/>
    </source>
</evidence>
<evidence type="ECO:0000256" key="4">
    <source>
        <dbReference type="ARBA" id="ARBA00022651"/>
    </source>
</evidence>
<keyword evidence="5 12" id="KW-0732">Signal</keyword>
<evidence type="ECO:0000256" key="2">
    <source>
        <dbReference type="ARBA" id="ARBA00004613"/>
    </source>
</evidence>
<organism evidence="14 15">
    <name type="scientific">Dactylosporangium siamense</name>
    <dbReference type="NCBI Taxonomy" id="685454"/>
    <lineage>
        <taxon>Bacteria</taxon>
        <taxon>Bacillati</taxon>
        <taxon>Actinomycetota</taxon>
        <taxon>Actinomycetes</taxon>
        <taxon>Micromonosporales</taxon>
        <taxon>Micromonosporaceae</taxon>
        <taxon>Dactylosporangium</taxon>
    </lineage>
</organism>
<dbReference type="EC" id="3.2.1.8" evidence="11"/>
<feature type="active site" description="Nucleophile" evidence="10">
    <location>
        <position position="264"/>
    </location>
</feature>
<dbReference type="PROSITE" id="PS51760">
    <property type="entry name" value="GH10_2"/>
    <property type="match status" value="1"/>
</dbReference>
<dbReference type="CDD" id="cd08987">
    <property type="entry name" value="GH62"/>
    <property type="match status" value="1"/>
</dbReference>
<feature type="chain" id="PRO_5038971768" description="Beta-xylanase" evidence="12">
    <location>
        <begin position="23"/>
        <end position="806"/>
    </location>
</feature>
<dbReference type="SUPFAM" id="SSF50370">
    <property type="entry name" value="Ricin B-like lectins"/>
    <property type="match status" value="1"/>
</dbReference>
<dbReference type="CDD" id="cd23446">
    <property type="entry name" value="beta-trefoil_Ricin_1_3Gal43A"/>
    <property type="match status" value="1"/>
</dbReference>
<reference evidence="14" key="1">
    <citation type="submission" date="2021-01" db="EMBL/GenBank/DDBJ databases">
        <title>Whole genome shotgun sequence of Dactylosporangium siamense NBRC 106093.</title>
        <authorList>
            <person name="Komaki H."/>
            <person name="Tamura T."/>
        </authorList>
    </citation>
    <scope>NUCLEOTIDE SEQUENCE</scope>
    <source>
        <strain evidence="14">NBRC 106093</strain>
    </source>
</reference>
<evidence type="ECO:0000256" key="1">
    <source>
        <dbReference type="ARBA" id="ARBA00001462"/>
    </source>
</evidence>
<dbReference type="InterPro" id="IPR005193">
    <property type="entry name" value="GH62_arabinosidase"/>
</dbReference>
<evidence type="ECO:0000256" key="8">
    <source>
        <dbReference type="ARBA" id="ARBA00023295"/>
    </source>
</evidence>
<evidence type="ECO:0000256" key="3">
    <source>
        <dbReference type="ARBA" id="ARBA00022525"/>
    </source>
</evidence>
<comment type="subcellular location">
    <subcellularLocation>
        <location evidence="2">Secreted</location>
    </subcellularLocation>
</comment>
<dbReference type="SUPFAM" id="SSF51445">
    <property type="entry name" value="(Trans)glycosidases"/>
    <property type="match status" value="1"/>
</dbReference>
<dbReference type="GO" id="GO:0031176">
    <property type="term" value="F:endo-1,4-beta-xylanase activity"/>
    <property type="evidence" value="ECO:0007669"/>
    <property type="project" value="UniProtKB-EC"/>
</dbReference>
<proteinExistence type="inferred from homology"/>
<dbReference type="GO" id="GO:0045493">
    <property type="term" value="P:xylan catabolic process"/>
    <property type="evidence" value="ECO:0007669"/>
    <property type="project" value="UniProtKB-KW"/>
</dbReference>
<dbReference type="GO" id="GO:0005576">
    <property type="term" value="C:extracellular region"/>
    <property type="evidence" value="ECO:0007669"/>
    <property type="project" value="UniProtKB-SubCell"/>
</dbReference>
<protein>
    <recommendedName>
        <fullName evidence="11">Beta-xylanase</fullName>
        <ecNumber evidence="11">3.2.1.8</ecNumber>
    </recommendedName>
</protein>
<dbReference type="PANTHER" id="PTHR40631">
    <property type="entry name" value="ALPHA-L-ARABINOFURANOSIDASE AXHA-2-RELATED"/>
    <property type="match status" value="1"/>
</dbReference>
<dbReference type="InterPro" id="IPR035992">
    <property type="entry name" value="Ricin_B-like_lectins"/>
</dbReference>
<keyword evidence="15" id="KW-1185">Reference proteome</keyword>
<keyword evidence="9 11" id="KW-0624">Polysaccharide degradation</keyword>
<accession>A0A919PRM2</accession>
<dbReference type="PROSITE" id="PS50231">
    <property type="entry name" value="RICIN_B_LECTIN"/>
    <property type="match status" value="1"/>
</dbReference>
<comment type="caution">
    <text evidence="14">The sequence shown here is derived from an EMBL/GenBank/DDBJ whole genome shotgun (WGS) entry which is preliminary data.</text>
</comment>